<feature type="compositionally biased region" description="Low complexity" evidence="6">
    <location>
        <begin position="383"/>
        <end position="397"/>
    </location>
</feature>
<comment type="similarity">
    <text evidence="1">Belongs to the sigma-70 factor family. ECF subfamily.</text>
</comment>
<feature type="compositionally biased region" description="Low complexity" evidence="6">
    <location>
        <begin position="692"/>
        <end position="704"/>
    </location>
</feature>
<feature type="transmembrane region" description="Helical" evidence="7">
    <location>
        <begin position="257"/>
        <end position="276"/>
    </location>
</feature>
<keyword evidence="12" id="KW-1185">Reference proteome</keyword>
<dbReference type="InterPro" id="IPR013324">
    <property type="entry name" value="RNA_pol_sigma_r3/r4-like"/>
</dbReference>
<evidence type="ECO:0000256" key="1">
    <source>
        <dbReference type="ARBA" id="ARBA00010641"/>
    </source>
</evidence>
<accession>A0ABM8FTQ5</accession>
<dbReference type="InterPro" id="IPR007627">
    <property type="entry name" value="RNA_pol_sigma70_r2"/>
</dbReference>
<keyword evidence="7" id="KW-1133">Transmembrane helix</keyword>
<evidence type="ECO:0000256" key="4">
    <source>
        <dbReference type="ARBA" id="ARBA00023125"/>
    </source>
</evidence>
<dbReference type="InterPro" id="IPR041916">
    <property type="entry name" value="Anti_sigma_zinc_sf"/>
</dbReference>
<dbReference type="Pfam" id="PF08281">
    <property type="entry name" value="Sigma70_r4_2"/>
    <property type="match status" value="1"/>
</dbReference>
<evidence type="ECO:0000256" key="5">
    <source>
        <dbReference type="ARBA" id="ARBA00023163"/>
    </source>
</evidence>
<dbReference type="InterPro" id="IPR013325">
    <property type="entry name" value="RNA_pol_sigma_r2"/>
</dbReference>
<name>A0ABM8FTQ5_9MICO</name>
<keyword evidence="5" id="KW-0804">Transcription</keyword>
<dbReference type="Proteomes" id="UP001321543">
    <property type="component" value="Chromosome"/>
</dbReference>
<feature type="compositionally biased region" description="Acidic residues" evidence="6">
    <location>
        <begin position="448"/>
        <end position="458"/>
    </location>
</feature>
<keyword evidence="7" id="KW-0472">Membrane</keyword>
<dbReference type="NCBIfam" id="TIGR02937">
    <property type="entry name" value="sigma70-ECF"/>
    <property type="match status" value="1"/>
</dbReference>
<reference evidence="12" key="1">
    <citation type="journal article" date="2019" name="Int. J. Syst. Evol. Microbiol.">
        <title>The Global Catalogue of Microorganisms (GCM) 10K type strain sequencing project: providing services to taxonomists for standard genome sequencing and annotation.</title>
        <authorList>
            <consortium name="The Broad Institute Genomics Platform"/>
            <consortium name="The Broad Institute Genome Sequencing Center for Infectious Disease"/>
            <person name="Wu L."/>
            <person name="Ma J."/>
        </authorList>
    </citation>
    <scope>NUCLEOTIDE SEQUENCE [LARGE SCALE GENOMIC DNA]</scope>
    <source>
        <strain evidence="12">NBRC 106310</strain>
    </source>
</reference>
<gene>
    <name evidence="11" type="ORF">GCM10025863_16760</name>
</gene>
<dbReference type="SUPFAM" id="SSF88659">
    <property type="entry name" value="Sigma3 and sigma4 domains of RNA polymerase sigma factors"/>
    <property type="match status" value="1"/>
</dbReference>
<feature type="compositionally biased region" description="Basic and acidic residues" evidence="6">
    <location>
        <begin position="9"/>
        <end position="23"/>
    </location>
</feature>
<evidence type="ECO:0000256" key="3">
    <source>
        <dbReference type="ARBA" id="ARBA00023082"/>
    </source>
</evidence>
<feature type="compositionally biased region" description="Basic and acidic residues" evidence="6">
    <location>
        <begin position="408"/>
        <end position="431"/>
    </location>
</feature>
<dbReference type="PANTHER" id="PTHR43133:SF8">
    <property type="entry name" value="RNA POLYMERASE SIGMA FACTOR HI_1459-RELATED"/>
    <property type="match status" value="1"/>
</dbReference>
<evidence type="ECO:0000259" key="9">
    <source>
        <dbReference type="Pfam" id="PF08281"/>
    </source>
</evidence>
<dbReference type="Gene3D" id="1.10.1740.10">
    <property type="match status" value="1"/>
</dbReference>
<feature type="region of interest" description="Disordered" evidence="6">
    <location>
        <begin position="378"/>
        <end position="539"/>
    </location>
</feature>
<keyword evidence="3" id="KW-0731">Sigma factor</keyword>
<feature type="compositionally biased region" description="Low complexity" evidence="6">
    <location>
        <begin position="513"/>
        <end position="525"/>
    </location>
</feature>
<dbReference type="SUPFAM" id="SSF88946">
    <property type="entry name" value="Sigma2 domain of RNA polymerase sigma factors"/>
    <property type="match status" value="1"/>
</dbReference>
<evidence type="ECO:0000259" key="8">
    <source>
        <dbReference type="Pfam" id="PF04542"/>
    </source>
</evidence>
<organism evidence="11 12">
    <name type="scientific">Microbacterium suwonense</name>
    <dbReference type="NCBI Taxonomy" id="683047"/>
    <lineage>
        <taxon>Bacteria</taxon>
        <taxon>Bacillati</taxon>
        <taxon>Actinomycetota</taxon>
        <taxon>Actinomycetes</taxon>
        <taxon>Micrococcales</taxon>
        <taxon>Microbacteriaceae</taxon>
        <taxon>Microbacterium</taxon>
    </lineage>
</organism>
<feature type="domain" description="Putative zinc-finger" evidence="10">
    <location>
        <begin position="210"/>
        <end position="243"/>
    </location>
</feature>
<feature type="compositionally biased region" description="Low complexity" evidence="6">
    <location>
        <begin position="673"/>
        <end position="684"/>
    </location>
</feature>
<feature type="region of interest" description="Disordered" evidence="6">
    <location>
        <begin position="1"/>
        <end position="31"/>
    </location>
</feature>
<feature type="transmembrane region" description="Helical" evidence="7">
    <location>
        <begin position="349"/>
        <end position="372"/>
    </location>
</feature>
<sequence length="725" mass="74059">MSATRARNIRQEYRDDVNDRSAEESASADSDLVLRTRSGDAEAFGELWRRHYRSGMTVARSITSSIDPDDLVQEAYARIYQAILKGGGPNGSFRAYLFTSIRNTAAAWGRARRETAIDELETVADPSSTDAAADEELDRGLTAQAFRSLPSRWQEVLWYSEIEGMKPAAIGSLLGMSAGAVSQLTFRAREGLREAWIQAHLRSVDDESECRWTIEHLGAYARGNLGVRAQQRADQHLQDCARCMIVAAEAKDVSSRLALVLLPLVLGVSGASAYLATLQGGGTPIVALAAMPSSVVEGAVVAGSGGVAATGSGGTTGSAGSGAAGSAAAGSTASGGATAVSSAGVISGIGALVGAGSAALVVAGVVAAAAVVPGMLTGSPATSQPSASDSEPSSISSEVVPDATMSIDDPKVIEIDEQRTPRVDPDPRADADEASPPQQEADVAAPPADDESEQELEPAPDPGDVTDPGGDDASPGDGEEEPGAEEPGDGEETEEPGDGTETDTEEPGDGTEEPGTGTEEPGTDPGTEEPGTDPAPAPVELSWGTATVILDSNSRTHIYVPVTGTPGSTVQVWLNRQSARSDQITLGPDGTGTADLRPNVVELISNTTVGFRYVTDDVAGEWTTTTLRSLLPPPWGSGTPAPEPPATETSDTTPPETAANEPAESSESGSNLVSTAPPSPASTDADADADAEAPTAEPDAATPDVPAPDESDGTDPASVDTAPAE</sequence>
<evidence type="ECO:0008006" key="13">
    <source>
        <dbReference type="Google" id="ProtNLM"/>
    </source>
</evidence>
<feature type="domain" description="RNA polymerase sigma-70 region 2" evidence="8">
    <location>
        <begin position="47"/>
        <end position="111"/>
    </location>
</feature>
<dbReference type="InterPro" id="IPR039425">
    <property type="entry name" value="RNA_pol_sigma-70-like"/>
</dbReference>
<proteinExistence type="inferred from homology"/>
<keyword evidence="4" id="KW-0238">DNA-binding</keyword>
<evidence type="ECO:0000259" key="10">
    <source>
        <dbReference type="Pfam" id="PF13490"/>
    </source>
</evidence>
<feature type="domain" description="RNA polymerase sigma factor 70 region 4 type 2" evidence="9">
    <location>
        <begin position="144"/>
        <end position="190"/>
    </location>
</feature>
<evidence type="ECO:0000313" key="12">
    <source>
        <dbReference type="Proteomes" id="UP001321543"/>
    </source>
</evidence>
<feature type="compositionally biased region" description="Pro residues" evidence="6">
    <location>
        <begin position="631"/>
        <end position="645"/>
    </location>
</feature>
<dbReference type="PANTHER" id="PTHR43133">
    <property type="entry name" value="RNA POLYMERASE ECF-TYPE SIGMA FACTO"/>
    <property type="match status" value="1"/>
</dbReference>
<dbReference type="InterPro" id="IPR013249">
    <property type="entry name" value="RNA_pol_sigma70_r4_t2"/>
</dbReference>
<keyword evidence="2" id="KW-0805">Transcription regulation</keyword>
<keyword evidence="7" id="KW-0812">Transmembrane</keyword>
<feature type="compositionally biased region" description="Acidic residues" evidence="6">
    <location>
        <begin position="477"/>
        <end position="512"/>
    </location>
</feature>
<feature type="region of interest" description="Disordered" evidence="6">
    <location>
        <begin position="626"/>
        <end position="725"/>
    </location>
</feature>
<dbReference type="Gene3D" id="1.10.10.1320">
    <property type="entry name" value="Anti-sigma factor, zinc-finger domain"/>
    <property type="match status" value="1"/>
</dbReference>
<dbReference type="InterPro" id="IPR036388">
    <property type="entry name" value="WH-like_DNA-bd_sf"/>
</dbReference>
<feature type="compositionally biased region" description="Polar residues" evidence="6">
    <location>
        <begin position="663"/>
        <end position="672"/>
    </location>
</feature>
<evidence type="ECO:0000256" key="2">
    <source>
        <dbReference type="ARBA" id="ARBA00023015"/>
    </source>
</evidence>
<dbReference type="Gene3D" id="1.10.10.10">
    <property type="entry name" value="Winged helix-like DNA-binding domain superfamily/Winged helix DNA-binding domain"/>
    <property type="match status" value="1"/>
</dbReference>
<feature type="compositionally biased region" description="Low complexity" evidence="6">
    <location>
        <begin position="434"/>
        <end position="447"/>
    </location>
</feature>
<dbReference type="InterPro" id="IPR014284">
    <property type="entry name" value="RNA_pol_sigma-70_dom"/>
</dbReference>
<evidence type="ECO:0000313" key="11">
    <source>
        <dbReference type="EMBL" id="BDZ39062.1"/>
    </source>
</evidence>
<evidence type="ECO:0000256" key="6">
    <source>
        <dbReference type="SAM" id="MobiDB-lite"/>
    </source>
</evidence>
<dbReference type="InterPro" id="IPR027383">
    <property type="entry name" value="Znf_put"/>
</dbReference>
<dbReference type="Pfam" id="PF04542">
    <property type="entry name" value="Sigma70_r2"/>
    <property type="match status" value="1"/>
</dbReference>
<protein>
    <recommendedName>
        <fullName evidence="13">Sigma-70 family RNA polymerase sigma factor</fullName>
    </recommendedName>
</protein>
<feature type="compositionally biased region" description="Low complexity" evidence="6">
    <location>
        <begin position="462"/>
        <end position="476"/>
    </location>
</feature>
<dbReference type="RefSeq" id="WP_286298944.1">
    <property type="nucleotide sequence ID" value="NZ_AP027728.1"/>
</dbReference>
<dbReference type="CDD" id="cd06171">
    <property type="entry name" value="Sigma70_r4"/>
    <property type="match status" value="1"/>
</dbReference>
<evidence type="ECO:0000256" key="7">
    <source>
        <dbReference type="SAM" id="Phobius"/>
    </source>
</evidence>
<dbReference type="Pfam" id="PF13490">
    <property type="entry name" value="zf-HC2"/>
    <property type="match status" value="1"/>
</dbReference>
<dbReference type="EMBL" id="AP027728">
    <property type="protein sequence ID" value="BDZ39062.1"/>
    <property type="molecule type" value="Genomic_DNA"/>
</dbReference>
<feature type="compositionally biased region" description="Low complexity" evidence="6">
    <location>
        <begin position="646"/>
        <end position="659"/>
    </location>
</feature>